<dbReference type="GO" id="GO:0016887">
    <property type="term" value="F:ATP hydrolysis activity"/>
    <property type="evidence" value="ECO:0007669"/>
    <property type="project" value="InterPro"/>
</dbReference>
<evidence type="ECO:0000256" key="11">
    <source>
        <dbReference type="ARBA" id="ARBA00022723"/>
    </source>
</evidence>
<evidence type="ECO:0000256" key="9">
    <source>
        <dbReference type="ARBA" id="ARBA00022677"/>
    </source>
</evidence>
<dbReference type="Proteomes" id="UP000193380">
    <property type="component" value="Unassembled WGS sequence"/>
</dbReference>
<reference evidence="24" key="2">
    <citation type="submission" date="2014-03" db="EMBL/GenBank/DDBJ databases">
        <authorList>
            <person name="Genoscope - CEA"/>
        </authorList>
    </citation>
    <scope>NUCLEOTIDE SEQUENCE</scope>
</reference>
<evidence type="ECO:0000256" key="3">
    <source>
        <dbReference type="ARBA" id="ARBA00004514"/>
    </source>
</evidence>
<feature type="domain" description="RING-type" evidence="23">
    <location>
        <begin position="2022"/>
        <end position="2061"/>
    </location>
</feature>
<dbReference type="PROSITE" id="PS00518">
    <property type="entry name" value="ZF_RING_1"/>
    <property type="match status" value="1"/>
</dbReference>
<evidence type="ECO:0000256" key="2">
    <source>
        <dbReference type="ARBA" id="ARBA00004502"/>
    </source>
</evidence>
<dbReference type="InterPro" id="IPR017907">
    <property type="entry name" value="Znf_RING_CS"/>
</dbReference>
<name>A0A060Y8B2_ONCMY</name>
<evidence type="ECO:0000256" key="22">
    <source>
        <dbReference type="PROSITE-ProRule" id="PRU00175"/>
    </source>
</evidence>
<keyword evidence="8" id="KW-0037">Angiogenesis</keyword>
<dbReference type="FunFam" id="3.40.50.300:FF:000804">
    <property type="entry name" value="E3 ubiquitin-protein ligase RNF213"/>
    <property type="match status" value="1"/>
</dbReference>
<keyword evidence="17" id="KW-0067">ATP-binding</keyword>
<evidence type="ECO:0000256" key="17">
    <source>
        <dbReference type="ARBA" id="ARBA00022840"/>
    </source>
</evidence>
<evidence type="ECO:0000256" key="6">
    <source>
        <dbReference type="ARBA" id="ARBA00012483"/>
    </source>
</evidence>
<dbReference type="InterPro" id="IPR031248">
    <property type="entry name" value="RNF213"/>
</dbReference>
<dbReference type="Gene3D" id="3.40.50.300">
    <property type="entry name" value="P-loop containing nucleotide triphosphate hydrolases"/>
    <property type="match status" value="2"/>
</dbReference>
<dbReference type="GO" id="GO:0005829">
    <property type="term" value="C:cytosol"/>
    <property type="evidence" value="ECO:0007669"/>
    <property type="project" value="UniProtKB-SubCell"/>
</dbReference>
<evidence type="ECO:0000256" key="8">
    <source>
        <dbReference type="ARBA" id="ARBA00022657"/>
    </source>
</evidence>
<dbReference type="SUPFAM" id="SSF57850">
    <property type="entry name" value="RING/U-box"/>
    <property type="match status" value="1"/>
</dbReference>
<keyword evidence="18" id="KW-0391">Immunity</keyword>
<evidence type="ECO:0000256" key="15">
    <source>
        <dbReference type="ARBA" id="ARBA00022801"/>
    </source>
</evidence>
<keyword evidence="16" id="KW-0862">Zinc</keyword>
<dbReference type="SUPFAM" id="SSF52540">
    <property type="entry name" value="P-loop containing nucleoside triphosphate hydrolases"/>
    <property type="match status" value="2"/>
</dbReference>
<dbReference type="GO" id="GO:0005811">
    <property type="term" value="C:lipid droplet"/>
    <property type="evidence" value="ECO:0007669"/>
    <property type="project" value="UniProtKB-SubCell"/>
</dbReference>
<dbReference type="GO" id="GO:0005524">
    <property type="term" value="F:ATP binding"/>
    <property type="evidence" value="ECO:0007669"/>
    <property type="project" value="UniProtKB-KW"/>
</dbReference>
<keyword evidence="14" id="KW-0833">Ubl conjugation pathway</keyword>
<dbReference type="GO" id="GO:0016020">
    <property type="term" value="C:membrane"/>
    <property type="evidence" value="ECO:0007669"/>
    <property type="project" value="TreeGrafter"/>
</dbReference>
<keyword evidence="10" id="KW-0808">Transferase</keyword>
<evidence type="ECO:0000256" key="21">
    <source>
        <dbReference type="ARBA" id="ARBA00048778"/>
    </source>
</evidence>
<dbReference type="GO" id="GO:0005730">
    <property type="term" value="C:nucleolus"/>
    <property type="evidence" value="ECO:0007669"/>
    <property type="project" value="TreeGrafter"/>
</dbReference>
<protein>
    <recommendedName>
        <fullName evidence="6">RING-type E3 ubiquitin transferase</fullName>
        <ecNumber evidence="6">2.3.2.27</ecNumber>
    </recommendedName>
</protein>
<gene>
    <name evidence="24" type="ORF">GSONMT00064018001</name>
</gene>
<evidence type="ECO:0000313" key="24">
    <source>
        <dbReference type="EMBL" id="CDQ87986.1"/>
    </source>
</evidence>
<dbReference type="InterPro" id="IPR003593">
    <property type="entry name" value="AAA+_ATPase"/>
</dbReference>
<accession>A0A060Y8B2</accession>
<evidence type="ECO:0000256" key="1">
    <source>
        <dbReference type="ARBA" id="ARBA00000900"/>
    </source>
</evidence>
<proteinExistence type="inferred from homology"/>
<dbReference type="EC" id="2.3.2.27" evidence="6"/>
<evidence type="ECO:0000259" key="23">
    <source>
        <dbReference type="PROSITE" id="PS50089"/>
    </source>
</evidence>
<keyword evidence="11" id="KW-0479">Metal-binding</keyword>
<dbReference type="PANTHER" id="PTHR22605:SF18">
    <property type="entry name" value="E3 UBIQUITIN-PROTEIN LIGASE RNF213-ALPHA"/>
    <property type="match status" value="1"/>
</dbReference>
<dbReference type="SMART" id="SM00184">
    <property type="entry name" value="RING"/>
    <property type="match status" value="1"/>
</dbReference>
<evidence type="ECO:0000313" key="25">
    <source>
        <dbReference type="Proteomes" id="UP000193380"/>
    </source>
</evidence>
<evidence type="ECO:0000256" key="18">
    <source>
        <dbReference type="ARBA" id="ARBA00022859"/>
    </source>
</evidence>
<keyword evidence="7" id="KW-0963">Cytoplasm</keyword>
<keyword evidence="19" id="KW-0443">Lipid metabolism</keyword>
<reference evidence="24" key="1">
    <citation type="journal article" date="2014" name="Nat. Commun.">
        <title>The rainbow trout genome provides novel insights into evolution after whole-genome duplication in vertebrates.</title>
        <authorList>
            <person name="Berthelot C."/>
            <person name="Brunet F."/>
            <person name="Chalopin D."/>
            <person name="Juanchich A."/>
            <person name="Bernard M."/>
            <person name="Noel B."/>
            <person name="Bento P."/>
            <person name="Da Silva C."/>
            <person name="Labadie K."/>
            <person name="Alberti A."/>
            <person name="Aury J.M."/>
            <person name="Louis A."/>
            <person name="Dehais P."/>
            <person name="Bardou P."/>
            <person name="Montfort J."/>
            <person name="Klopp C."/>
            <person name="Cabau C."/>
            <person name="Gaspin C."/>
            <person name="Thorgaard G.H."/>
            <person name="Boussaha M."/>
            <person name="Quillet E."/>
            <person name="Guyomard R."/>
            <person name="Galiana D."/>
            <person name="Bobe J."/>
            <person name="Volff J.N."/>
            <person name="Genet C."/>
            <person name="Wincker P."/>
            <person name="Jaillon O."/>
            <person name="Roest Crollius H."/>
            <person name="Guiguen Y."/>
        </authorList>
    </citation>
    <scope>NUCLEOTIDE SEQUENCE [LARGE SCALE GENOMIC DNA]</scope>
</reference>
<dbReference type="EMBL" id="FR908280">
    <property type="protein sequence ID" value="CDQ87986.1"/>
    <property type="molecule type" value="Genomic_DNA"/>
</dbReference>
<dbReference type="GO" id="GO:0061630">
    <property type="term" value="F:ubiquitin protein ligase activity"/>
    <property type="evidence" value="ECO:0007669"/>
    <property type="project" value="UniProtKB-EC"/>
</dbReference>
<dbReference type="SMART" id="SM00382">
    <property type="entry name" value="AAA"/>
    <property type="match status" value="2"/>
</dbReference>
<dbReference type="Pfam" id="PF00097">
    <property type="entry name" value="zf-C3HC4"/>
    <property type="match status" value="1"/>
</dbReference>
<dbReference type="GO" id="GO:2000051">
    <property type="term" value="P:negative regulation of non-canonical Wnt signaling pathway"/>
    <property type="evidence" value="ECO:0007669"/>
    <property type="project" value="TreeGrafter"/>
</dbReference>
<keyword evidence="13 22" id="KW-0863">Zinc-finger</keyword>
<comment type="subcellular location">
    <subcellularLocation>
        <location evidence="3">Cytoplasm</location>
        <location evidence="3">Cytosol</location>
    </subcellularLocation>
    <subcellularLocation>
        <location evidence="2">Lipid droplet</location>
    </subcellularLocation>
</comment>
<dbReference type="FunFam" id="3.40.50.300:FF:000491">
    <property type="entry name" value="E3 ubiquitin-protein ligase RNF213"/>
    <property type="match status" value="1"/>
</dbReference>
<dbReference type="PANTHER" id="PTHR22605">
    <property type="entry name" value="RZ-TYPE DOMAIN-CONTAINING PROTEIN"/>
    <property type="match status" value="1"/>
</dbReference>
<dbReference type="InterPro" id="IPR027417">
    <property type="entry name" value="P-loop_NTPase"/>
</dbReference>
<comment type="similarity">
    <text evidence="5">Belongs to the AAA ATPase family.</text>
</comment>
<dbReference type="PROSITE" id="PS50089">
    <property type="entry name" value="ZF_RING_2"/>
    <property type="match status" value="1"/>
</dbReference>
<evidence type="ECO:0000256" key="19">
    <source>
        <dbReference type="ARBA" id="ARBA00023098"/>
    </source>
</evidence>
<evidence type="ECO:0000256" key="12">
    <source>
        <dbReference type="ARBA" id="ARBA00022741"/>
    </source>
</evidence>
<dbReference type="PaxDb" id="8022-A0A060Y8B2"/>
<comment type="pathway">
    <text evidence="4">Protein modification; protein ubiquitination.</text>
</comment>
<dbReference type="GO" id="GO:0002376">
    <property type="term" value="P:immune system process"/>
    <property type="evidence" value="ECO:0007669"/>
    <property type="project" value="UniProtKB-KW"/>
</dbReference>
<comment type="catalytic activity">
    <reaction evidence="1">
        <text>S-ubiquitinyl-[E2 ubiquitin-conjugating enzyme]-L-cysteine + [acceptor protein]-L-lysine = [E2 ubiquitin-conjugating enzyme]-L-cysteine + N(6)-ubiquitinyl-[acceptor protein]-L-lysine.</text>
        <dbReference type="EC" id="2.3.2.27"/>
    </reaction>
</comment>
<evidence type="ECO:0000256" key="13">
    <source>
        <dbReference type="ARBA" id="ARBA00022771"/>
    </source>
</evidence>
<evidence type="ECO:0000256" key="10">
    <source>
        <dbReference type="ARBA" id="ARBA00022679"/>
    </source>
</evidence>
<organism evidence="24 25">
    <name type="scientific">Oncorhynchus mykiss</name>
    <name type="common">Rainbow trout</name>
    <name type="synonym">Salmo gairdneri</name>
    <dbReference type="NCBI Taxonomy" id="8022"/>
    <lineage>
        <taxon>Eukaryota</taxon>
        <taxon>Metazoa</taxon>
        <taxon>Chordata</taxon>
        <taxon>Craniata</taxon>
        <taxon>Vertebrata</taxon>
        <taxon>Euteleostomi</taxon>
        <taxon>Actinopterygii</taxon>
        <taxon>Neopterygii</taxon>
        <taxon>Teleostei</taxon>
        <taxon>Protacanthopterygii</taxon>
        <taxon>Salmoniformes</taxon>
        <taxon>Salmonidae</taxon>
        <taxon>Salmoninae</taxon>
        <taxon>Oncorhynchus</taxon>
    </lineage>
</organism>
<dbReference type="Gene3D" id="3.30.40.10">
    <property type="entry name" value="Zinc/RING finger domain, C3HC4 (zinc finger)"/>
    <property type="match status" value="1"/>
</dbReference>
<keyword evidence="12" id="KW-0547">Nucleotide-binding</keyword>
<dbReference type="GO" id="GO:0002040">
    <property type="term" value="P:sprouting angiogenesis"/>
    <property type="evidence" value="ECO:0007669"/>
    <property type="project" value="TreeGrafter"/>
</dbReference>
<evidence type="ECO:0000256" key="4">
    <source>
        <dbReference type="ARBA" id="ARBA00004906"/>
    </source>
</evidence>
<dbReference type="GO" id="GO:0008270">
    <property type="term" value="F:zinc ion binding"/>
    <property type="evidence" value="ECO:0007669"/>
    <property type="project" value="UniProtKB-KW"/>
</dbReference>
<evidence type="ECO:0000256" key="16">
    <source>
        <dbReference type="ARBA" id="ARBA00022833"/>
    </source>
</evidence>
<dbReference type="InterPro" id="IPR013083">
    <property type="entry name" value="Znf_RING/FYVE/PHD"/>
</dbReference>
<sequence>MRIGTTFHKCIRLIEPKVDEHIILWSLFDTPEKKEHKVFHFDVTSSVQKGLHEFLFKLFFLRYLADSDGLMWKCSSKDLYVIETLQSTHELPRSASRPDPMGHVPLFEVFPKVFCRPPKEVMWLEMRNGDDPEQKSEDPLMDDQCFRSEAFQRPYQYLTRFHRGENLDSFTYQRVEGTHAECLQMLFIYCGISDPSWAELRNFAWFLNLQLLDCETSAFCNFQFIGDTLRGFRNFVVDFMILMAKDFATPSLCITDQSHGRQQMDLNGLNERDLAPFLIRKRWESEPHPYIFFNDDHASMTFIGFHLRENKKNGVDAINPSTNVVIKRNIMTKDLYNGLRRQRVPFNIDFDQLSRADKIVRLCSVLGIKWPTDPDETYELTTDNILKMMAIHMRFRCGIPVIIMGETGCGKTRLIKFLCELRRSGAPTENMKLVKVHGGTTSDMIYTKVHEAEAVAVANKEKHGFDSVLFLDEANTTEAISSIKEILCDNTVQGQQLGYQTGLQIIAACNPYRKHTDEMIKRLEKAGLGYRVRAEETEERLGSIPLRQLVYRVQVLPPSMIPLVWDFGQLNDHTEKMYIQQIVQRVVGKNSIKRVSIKLITDVLSSSQRFMRQRKDECSFVSLRDVERCMQVFVWFYKNHSMFSKELRALFQKQPRGKRNRCDQVPPPASDPVDWSLLMAVGVCYQACLETKGEYQKEICKFFPRVLPQNMKQEISLMQDLLLSGVPMGETIARNKALKENVFMMVICIELRIPLFLVGKPGSSKSLSKTLVADAMQGQAAHSELYKRLKQIHLVSFQCSPHSTPEGIINTFKQCARFQESKNLEEYISVVVLDEIGLAEDSPKMPLKTLHPLLEEGCIDDEPLPHKRVGFIGISNWALDPAKMNRGLFVSRGDPDQNELFESAKGICSSDKMILEKVKHLFKPFAKAYMKTCKKGKGFFGLRDYYSLVKMMFAITKISKQSPGVNQIIEAVLRNFSGRDDVDAVYIFTKQLWGKSNKPDLDGISTIDLVKQNIIPICQDEECRYLLVLTKNYAALQILQQTFFSDQSHPEIIFGSSFPKDQEYTQICRNINRVKICMETGQTVVLLNLQNLYESLYDALNQYYVSLGGQKYVDLGLGTHRVKCRVHKNFRLIVIEEKEVVYTQFPIPLINRLEKHYLDINTVLKNEGKEIVKQLQEWVKVFVSLKSQQSKTNRYLPKDVFIGYHSDTCSSVVLQVTEKMKDESDIFDPQRRVLDEAKFIMLNCATPDSVIRLDGTKLSDVEIEKLTQIYFEEQKHKSLADFIASHTRLEEWCHAHFTEVTTFSRQLTAGDIKQLQNITELCDIKLLSLQQFDTEHSFLKEIRQFLDSTSADKVLIIQTDYDEASQSMNILASAKYSSINEINKPKANGGNGRVFVYFVTKLPRIEGGTSYVGFHGGPWKSVHIDDLRRSKEFVSDVQFLRNLPISQLFEDMKEPCYAMQPDTDTDFQPPAPEHSVSIMVAFDVAMQPDTDTDFQPPAPEHSVSIMVVFDVAMQPDTDTDFQPPAPEHSVSIMVAFDVAMQPDTDTDFQPPAPEHSAVFEVPDLVRSCVQSAVSMLRDQEDSGALSTRRVEILLTLMEDSEDLKAVFLKTLRSRLHSLLESHERNIPSPKYWVLTEASNINALQEGGTFTQTLWKKIQAVVTPVLAQLVSVIDRDCNLDLLLDVNCGEEVKKLWLEIFGNNEMLDIPLVKVDSNSESKTILVQSHITAERTMRSSMPFSWRIRDILDELMMQTQQYERHSPRQFEEFFPKIPLGQYMATMNEKMQREFFQRYLQDFIAMTMKVSSAGELKLLCDALNSCVNELRRRRKAPSEEIPSIPLIHSAYHMYRTRLQNLSRMMSLQPQVALHLQRNPQVKDSPVMVLDMYAAVACVEQLGPPALDSNTQCQDWLTQVKRLQGSMELVCSQGSLRQYGERSQEMFNYIRNNWNHICILSLFVEHMLLGFEFEERELKPLVLEHTRTLGKILSKHSDVKSEEPFAAVIKILKSCKKGASDLICKFDLQCPVCMGEPEDPVDLPCHHIFCLTCVRRRVNVGQMYCPMCKQELPDDFEVKVSEDVRASITLNGQFRQSCSAFFINLVTTVCFKDNIPPSKGVILQLLSFLMVETDPIPLIRGTPPNTHTYIQYQIKSNCIGHVHG</sequence>
<evidence type="ECO:0000256" key="5">
    <source>
        <dbReference type="ARBA" id="ARBA00006914"/>
    </source>
</evidence>
<dbReference type="STRING" id="8022.A0A060Y8B2"/>
<dbReference type="GO" id="GO:0006629">
    <property type="term" value="P:lipid metabolic process"/>
    <property type="evidence" value="ECO:0007669"/>
    <property type="project" value="UniProtKB-KW"/>
</dbReference>
<dbReference type="GO" id="GO:0006511">
    <property type="term" value="P:ubiquitin-dependent protein catabolic process"/>
    <property type="evidence" value="ECO:0007669"/>
    <property type="project" value="TreeGrafter"/>
</dbReference>
<evidence type="ECO:0000256" key="7">
    <source>
        <dbReference type="ARBA" id="ARBA00022490"/>
    </source>
</evidence>
<dbReference type="InterPro" id="IPR001841">
    <property type="entry name" value="Znf_RING"/>
</dbReference>
<evidence type="ECO:0000256" key="20">
    <source>
        <dbReference type="ARBA" id="ARBA00023268"/>
    </source>
</evidence>
<comment type="catalytic activity">
    <reaction evidence="21">
        <text>ATP + H2O = ADP + phosphate + H(+)</text>
        <dbReference type="Rhea" id="RHEA:13065"/>
        <dbReference type="ChEBI" id="CHEBI:15377"/>
        <dbReference type="ChEBI" id="CHEBI:15378"/>
        <dbReference type="ChEBI" id="CHEBI:30616"/>
        <dbReference type="ChEBI" id="CHEBI:43474"/>
        <dbReference type="ChEBI" id="CHEBI:456216"/>
    </reaction>
    <physiologicalReaction direction="left-to-right" evidence="21">
        <dbReference type="Rhea" id="RHEA:13066"/>
    </physiologicalReaction>
</comment>
<evidence type="ECO:0000256" key="14">
    <source>
        <dbReference type="ARBA" id="ARBA00022786"/>
    </source>
</evidence>
<dbReference type="InterPro" id="IPR018957">
    <property type="entry name" value="Znf_C3HC4_RING-type"/>
</dbReference>
<keyword evidence="9" id="KW-0551">Lipid droplet</keyword>
<keyword evidence="15" id="KW-0378">Hydrolase</keyword>
<keyword evidence="20" id="KW-0511">Multifunctional enzyme</keyword>